<dbReference type="InterPro" id="IPR011333">
    <property type="entry name" value="SKP1/BTB/POZ_sf"/>
</dbReference>
<dbReference type="Gene3D" id="2.130.10.30">
    <property type="entry name" value="Regulator of chromosome condensation 1/beta-lactamase-inhibitor protein II"/>
    <property type="match status" value="1"/>
</dbReference>
<dbReference type="Pfam" id="PF00651">
    <property type="entry name" value="BTB"/>
    <property type="match status" value="1"/>
</dbReference>
<feature type="repeat" description="RCC1" evidence="1">
    <location>
        <begin position="204"/>
        <end position="255"/>
    </location>
</feature>
<dbReference type="InterPro" id="IPR000210">
    <property type="entry name" value="BTB/POZ_dom"/>
</dbReference>
<dbReference type="Gene3D" id="3.30.710.10">
    <property type="entry name" value="Potassium Channel Kv1.1, Chain A"/>
    <property type="match status" value="2"/>
</dbReference>
<sequence length="600" mass="68920">MEKSSSLFITGFKKFFSFLTQEKNNNLPKWTESQIKKTQTIKKIVCGSRPHFLVWKKPNKLEFYQKDKEKRKYQLPKNERIKDIDSSNSTYLILTESGKVWSLANGNHFKEVPLLDADQSTFETIRYVTFFEEKKLFVDSLSMGAYSGYYLCNGDQLYFSGSICGGRVGENGGEEPMPVYVQDKVTKIFAGSAMNYFFITSQPDHLYACGTNVYGELGVDSTDNKIKPAVVKNFKGSEILTVSSGDHHTILVTKKGQTFSCGDDRSNGHDELKFIFTLIPQLKEKKAVQLATRSNQTLVLTDKNELYIWGIDEHLFPTNEYKEVSIPTKVSLPSFFTNYLDTKDMIRIASGTCLSFLYLDFNNTLSQDLGMLFESKKFCDCEIGTLGNKIPVHKALVECRTKLTIDQIQKKLFGQQSSIDKEQTLSFLKWVYYDEISDIGKLEQTFNILKLTFPPSVDNKLEKDIAQLYKDDDSKDFKILVKIDDDDDDGNEENENEDEDKETLVHRFLLLARSGLFREMFDNVNEKENTNKVQDYSNKTIESLQILIKYFYTNSIELTADEDPELIVDELSDAVEYYQLNDQCNFGSELSKIKKQFDLN</sequence>
<dbReference type="InterPro" id="IPR051553">
    <property type="entry name" value="Ran_GTPase-activating"/>
</dbReference>
<dbReference type="InterPro" id="IPR000408">
    <property type="entry name" value="Reg_chr_condens"/>
</dbReference>
<dbReference type="PROSITE" id="PS00626">
    <property type="entry name" value="RCC1_2"/>
    <property type="match status" value="1"/>
</dbReference>
<protein>
    <submittedName>
        <fullName evidence="3">Btk-binding protein-related</fullName>
    </submittedName>
</protein>
<evidence type="ECO:0000313" key="4">
    <source>
        <dbReference type="Proteomes" id="UP001150062"/>
    </source>
</evidence>
<dbReference type="CDD" id="cd18186">
    <property type="entry name" value="BTB_POZ_ZBTB_KLHL-like"/>
    <property type="match status" value="1"/>
</dbReference>
<dbReference type="InterPro" id="IPR009091">
    <property type="entry name" value="RCC1/BLIP-II"/>
</dbReference>
<evidence type="ECO:0000256" key="1">
    <source>
        <dbReference type="PROSITE-ProRule" id="PRU00235"/>
    </source>
</evidence>
<gene>
    <name evidence="3" type="ORF">M0813_23878</name>
</gene>
<dbReference type="PROSITE" id="PS50012">
    <property type="entry name" value="RCC1_3"/>
    <property type="match status" value="1"/>
</dbReference>
<organism evidence="3 4">
    <name type="scientific">Anaeramoeba flamelloides</name>
    <dbReference type="NCBI Taxonomy" id="1746091"/>
    <lineage>
        <taxon>Eukaryota</taxon>
        <taxon>Metamonada</taxon>
        <taxon>Anaeramoebidae</taxon>
        <taxon>Anaeramoeba</taxon>
    </lineage>
</organism>
<dbReference type="EMBL" id="JAOAOG010000198">
    <property type="protein sequence ID" value="KAJ6240780.1"/>
    <property type="molecule type" value="Genomic_DNA"/>
</dbReference>
<feature type="domain" description="BTB" evidence="2">
    <location>
        <begin position="475"/>
        <end position="560"/>
    </location>
</feature>
<dbReference type="PROSITE" id="PS50097">
    <property type="entry name" value="BTB"/>
    <property type="match status" value="1"/>
</dbReference>
<keyword evidence="4" id="KW-1185">Reference proteome</keyword>
<proteinExistence type="predicted"/>
<evidence type="ECO:0000259" key="2">
    <source>
        <dbReference type="PROSITE" id="PS50097"/>
    </source>
</evidence>
<reference evidence="3" key="1">
    <citation type="submission" date="2022-08" db="EMBL/GenBank/DDBJ databases">
        <title>Novel sulfate-reducing endosymbionts in the free-living metamonad Anaeramoeba.</title>
        <authorList>
            <person name="Jerlstrom-Hultqvist J."/>
            <person name="Cepicka I."/>
            <person name="Gallot-Lavallee L."/>
            <person name="Salas-Leiva D."/>
            <person name="Curtis B.A."/>
            <person name="Zahonova K."/>
            <person name="Pipaliya S."/>
            <person name="Dacks J."/>
            <person name="Roger A.J."/>
        </authorList>
    </citation>
    <scope>NUCLEOTIDE SEQUENCE</scope>
    <source>
        <strain evidence="3">Schooner1</strain>
    </source>
</reference>
<dbReference type="Proteomes" id="UP001150062">
    <property type="component" value="Unassembled WGS sequence"/>
</dbReference>
<dbReference type="Pfam" id="PF00415">
    <property type="entry name" value="RCC1"/>
    <property type="match status" value="1"/>
</dbReference>
<comment type="caution">
    <text evidence="3">The sequence shown here is derived from an EMBL/GenBank/DDBJ whole genome shotgun (WGS) entry which is preliminary data.</text>
</comment>
<dbReference type="PANTHER" id="PTHR45982">
    <property type="entry name" value="REGULATOR OF CHROMOSOME CONDENSATION"/>
    <property type="match status" value="1"/>
</dbReference>
<evidence type="ECO:0000313" key="3">
    <source>
        <dbReference type="EMBL" id="KAJ6240780.1"/>
    </source>
</evidence>
<dbReference type="SUPFAM" id="SSF50985">
    <property type="entry name" value="RCC1/BLIP-II"/>
    <property type="match status" value="2"/>
</dbReference>
<dbReference type="PANTHER" id="PTHR45982:SF1">
    <property type="entry name" value="REGULATOR OF CHROMOSOME CONDENSATION"/>
    <property type="match status" value="1"/>
</dbReference>
<name>A0ABQ8Y842_9EUKA</name>
<dbReference type="SUPFAM" id="SSF54695">
    <property type="entry name" value="POZ domain"/>
    <property type="match status" value="1"/>
</dbReference>
<accession>A0ABQ8Y842</accession>